<sequence>MSDLKIINISSDSSEIQYSLGKPSGAHSNTFCPYLGAKCKDKKKTCQGLKLCSIAASDLTINTTNTIVDPDVDLLSRNPSFFTLSSLHQIQLNTQEEYLAAIKTKCCYNNYTCNGKPVDDKKCFTIIPSASKKKECPIPHVKDGKIELLPLVKIGCNIIFHKYEPLDLKSCPYIVMVVKNTHSHPPLPPHRIPGHLQENSLPL</sequence>
<accession>A0A916ECF1</accession>
<proteinExistence type="predicted"/>
<comment type="caution">
    <text evidence="1">The sequence shown here is derived from an EMBL/GenBank/DDBJ whole genome shotgun (WGS) entry which is preliminary data.</text>
</comment>
<protein>
    <submittedName>
        <fullName evidence="1">Uncharacterized protein</fullName>
    </submittedName>
</protein>
<organism evidence="1 2">
    <name type="scientific">Rhizophagus irregularis</name>
    <dbReference type="NCBI Taxonomy" id="588596"/>
    <lineage>
        <taxon>Eukaryota</taxon>
        <taxon>Fungi</taxon>
        <taxon>Fungi incertae sedis</taxon>
        <taxon>Mucoromycota</taxon>
        <taxon>Glomeromycotina</taxon>
        <taxon>Glomeromycetes</taxon>
        <taxon>Glomerales</taxon>
        <taxon>Glomeraceae</taxon>
        <taxon>Rhizophagus</taxon>
    </lineage>
</organism>
<dbReference type="AlphaFoldDB" id="A0A916ECF1"/>
<dbReference type="VEuPathDB" id="FungiDB:RhiirFUN_011222"/>
<evidence type="ECO:0000313" key="1">
    <source>
        <dbReference type="EMBL" id="CAB5379903.1"/>
    </source>
</evidence>
<dbReference type="OrthoDB" id="2418851at2759"/>
<reference evidence="1" key="1">
    <citation type="submission" date="2020-05" db="EMBL/GenBank/DDBJ databases">
        <authorList>
            <person name="Rincon C."/>
            <person name="Sanders R I."/>
            <person name="Robbins C."/>
            <person name="Chaturvedi A."/>
        </authorList>
    </citation>
    <scope>NUCLEOTIDE SEQUENCE</scope>
    <source>
        <strain evidence="1">CHB12</strain>
    </source>
</reference>
<dbReference type="EMBL" id="CAGKOT010000041">
    <property type="protein sequence ID" value="CAB5379903.1"/>
    <property type="molecule type" value="Genomic_DNA"/>
</dbReference>
<dbReference type="Proteomes" id="UP000684084">
    <property type="component" value="Unassembled WGS sequence"/>
</dbReference>
<name>A0A916ECF1_9GLOM</name>
<gene>
    <name evidence="1" type="ORF">CHRIB12_LOCUS16858</name>
</gene>
<evidence type="ECO:0000313" key="2">
    <source>
        <dbReference type="Proteomes" id="UP000684084"/>
    </source>
</evidence>